<dbReference type="AlphaFoldDB" id="A0A517WE44"/>
<reference evidence="1 2" key="1">
    <citation type="submission" date="2019-02" db="EMBL/GenBank/DDBJ databases">
        <title>Deep-cultivation of Planctomycetes and their phenomic and genomic characterization uncovers novel biology.</title>
        <authorList>
            <person name="Wiegand S."/>
            <person name="Jogler M."/>
            <person name="Boedeker C."/>
            <person name="Pinto D."/>
            <person name="Vollmers J."/>
            <person name="Rivas-Marin E."/>
            <person name="Kohn T."/>
            <person name="Peeters S.H."/>
            <person name="Heuer A."/>
            <person name="Rast P."/>
            <person name="Oberbeckmann S."/>
            <person name="Bunk B."/>
            <person name="Jeske O."/>
            <person name="Meyerdierks A."/>
            <person name="Storesund J.E."/>
            <person name="Kallscheuer N."/>
            <person name="Luecker S."/>
            <person name="Lage O.M."/>
            <person name="Pohl T."/>
            <person name="Merkel B.J."/>
            <person name="Hornburger P."/>
            <person name="Mueller R.-W."/>
            <person name="Bruemmer F."/>
            <person name="Labrenz M."/>
            <person name="Spormann A.M."/>
            <person name="Op den Camp H."/>
            <person name="Overmann J."/>
            <person name="Amann R."/>
            <person name="Jetten M.S.M."/>
            <person name="Mascher T."/>
            <person name="Medema M.H."/>
            <person name="Devos D.P."/>
            <person name="Kaster A.-K."/>
            <person name="Ovreas L."/>
            <person name="Rohde M."/>
            <person name="Galperin M.Y."/>
            <person name="Jogler C."/>
        </authorList>
    </citation>
    <scope>NUCLEOTIDE SEQUENCE [LARGE SCALE GENOMIC DNA]</scope>
    <source>
        <strain evidence="1 2">V6</strain>
    </source>
</reference>
<protein>
    <submittedName>
        <fullName evidence="1">Uncharacterized protein</fullName>
    </submittedName>
</protein>
<gene>
    <name evidence="1" type="ORF">V6x_32450</name>
</gene>
<sequence length="59" mass="6598">MKDTNRRNALITNSLQGPTNRIISDMLCVCNATCIASWAYIRARILMSQAVTLLTSLIR</sequence>
<dbReference type="EMBL" id="CP036347">
    <property type="protein sequence ID" value="QDU03524.1"/>
    <property type="molecule type" value="Genomic_DNA"/>
</dbReference>
<evidence type="ECO:0000313" key="2">
    <source>
        <dbReference type="Proteomes" id="UP000320722"/>
    </source>
</evidence>
<accession>A0A517WE44</accession>
<evidence type="ECO:0000313" key="1">
    <source>
        <dbReference type="EMBL" id="QDU03524.1"/>
    </source>
</evidence>
<organism evidence="1 2">
    <name type="scientific">Gimesia chilikensis</name>
    <dbReference type="NCBI Taxonomy" id="2605989"/>
    <lineage>
        <taxon>Bacteria</taxon>
        <taxon>Pseudomonadati</taxon>
        <taxon>Planctomycetota</taxon>
        <taxon>Planctomycetia</taxon>
        <taxon>Planctomycetales</taxon>
        <taxon>Planctomycetaceae</taxon>
        <taxon>Gimesia</taxon>
    </lineage>
</organism>
<proteinExistence type="predicted"/>
<dbReference type="Proteomes" id="UP000320722">
    <property type="component" value="Chromosome"/>
</dbReference>
<name>A0A517WE44_9PLAN</name>